<gene>
    <name evidence="1" type="ORF">FHS27_002782</name>
</gene>
<comment type="caution">
    <text evidence="1">The sequence shown here is derived from an EMBL/GenBank/DDBJ whole genome shotgun (WGS) entry which is preliminary data.</text>
</comment>
<accession>A0A7W5DZJ0</accession>
<dbReference type="RefSeq" id="WP_221225066.1">
    <property type="nucleotide sequence ID" value="NZ_JACHXU010000008.1"/>
</dbReference>
<keyword evidence="2" id="KW-1185">Reference proteome</keyword>
<organism evidence="1 2">
    <name type="scientific">Aporhodopirellula rubra</name>
    <dbReference type="NCBI Taxonomy" id="980271"/>
    <lineage>
        <taxon>Bacteria</taxon>
        <taxon>Pseudomonadati</taxon>
        <taxon>Planctomycetota</taxon>
        <taxon>Planctomycetia</taxon>
        <taxon>Pirellulales</taxon>
        <taxon>Pirellulaceae</taxon>
        <taxon>Aporhodopirellula</taxon>
    </lineage>
</organism>
<evidence type="ECO:0000313" key="2">
    <source>
        <dbReference type="Proteomes" id="UP000536179"/>
    </source>
</evidence>
<evidence type="ECO:0000313" key="1">
    <source>
        <dbReference type="EMBL" id="MBB3206968.1"/>
    </source>
</evidence>
<reference evidence="1 2" key="1">
    <citation type="submission" date="2020-08" db="EMBL/GenBank/DDBJ databases">
        <title>Genomic Encyclopedia of Type Strains, Phase III (KMG-III): the genomes of soil and plant-associated and newly described type strains.</title>
        <authorList>
            <person name="Whitman W."/>
        </authorList>
    </citation>
    <scope>NUCLEOTIDE SEQUENCE [LARGE SCALE GENOMIC DNA]</scope>
    <source>
        <strain evidence="1 2">CECT 8075</strain>
    </source>
</reference>
<name>A0A7W5DZJ0_9BACT</name>
<protein>
    <submittedName>
        <fullName evidence="1">Uncharacterized protein</fullName>
    </submittedName>
</protein>
<proteinExistence type="predicted"/>
<dbReference type="Proteomes" id="UP000536179">
    <property type="component" value="Unassembled WGS sequence"/>
</dbReference>
<sequence length="84" mass="9459">MEMRSIVKTADSMRDRSRIAETEAFLQATSFTLTDVRQNLVLRLVAVAIPNEQTLEPLPSHKKSLGKLVPRLLVSSIIRVQITE</sequence>
<dbReference type="AlphaFoldDB" id="A0A7W5DZJ0"/>
<dbReference type="EMBL" id="JACHXU010000008">
    <property type="protein sequence ID" value="MBB3206968.1"/>
    <property type="molecule type" value="Genomic_DNA"/>
</dbReference>